<evidence type="ECO:0000256" key="8">
    <source>
        <dbReference type="ARBA" id="ARBA00022840"/>
    </source>
</evidence>
<feature type="binding site" evidence="15">
    <location>
        <position position="339"/>
    </location>
    <ligand>
        <name>ATP</name>
        <dbReference type="ChEBI" id="CHEBI:30616"/>
    </ligand>
</feature>
<evidence type="ECO:0000256" key="10">
    <source>
        <dbReference type="ARBA" id="ARBA00022967"/>
    </source>
</evidence>
<evidence type="ECO:0000256" key="16">
    <source>
        <dbReference type="PIRSR" id="PIRSR606539-3"/>
    </source>
</evidence>
<dbReference type="GO" id="GO:0045332">
    <property type="term" value="P:phospholipid translocation"/>
    <property type="evidence" value="ECO:0007669"/>
    <property type="project" value="TreeGrafter"/>
</dbReference>
<keyword evidence="6 16" id="KW-0479">Metal-binding</keyword>
<evidence type="ECO:0000256" key="15">
    <source>
        <dbReference type="PIRSR" id="PIRSR606539-2"/>
    </source>
</evidence>
<evidence type="ECO:0000259" key="20">
    <source>
        <dbReference type="Pfam" id="PF16212"/>
    </source>
</evidence>
<sequence length="964" mass="110896">YTVWNFLPKNLFEQFRRIANFYFLIIFLVQVIVDTPTSPVTSGLPLFFVITVTAIKQGYEDWLRHKADNEVNKYRVTVLEDGRRIQKESEKIKVGDVLEVEEDETFPCDLILLQSSRDDGTCFVTTASLDGESNHKTHYTVPDTERDVESLNATIECEQPQPDLYKSLGPENLLLKGATLKNTQSICGVAVYTGMETKMALNYQGKSQKRSVVEKSINAFLLVYLCILVSKALVCTTLKYVWQSKPGQDEPWYNEKTLKEKETNLYLNMFTDFLSFMVLFNFIIPVSMYVTVEMQKFLGSFFISWDKDFFDSEIEEGALVNTSDLNEELGQVEYVFTDKTGTLTQNNMEFIECCIDGHQYKYRDASSEVDGFCVTDGPMNTVQQKAGRVSVVVSRHLCMLLTREREELFLRALCLCHTVQVDGLMVDGQVVPPLQEQRGFIASSPDEIALVQGAMRYGFTFLGLESKTMKILNRTNDVEMYELLHVLNFDPVRRRMSVIVRSISGETLLFCKGADSSIFPRVKQEEVEKIRMHVERNATDHAFPNHYDMKFVIMILFYLLFYSLQEEAAETMEALQGAGIKVWVLTGDKMETAKSTCYACRLFKRNTELLELTVRTLESPGKRREDRLHDLLLEYHKKTDLFLQICQNCTSVLCCRMAPLQKAQVRTNSKGSPITLSIGDGANDVSMILEAHVGIGIKGKEGRQAVRNSDYAIPKLKHLKKLLLGHGHLYYVRIAHLVQYFFYKNLCFILPQFLYQFFCGCSQQPLYDAAYLTMYNICFTSMPILAYSLFEQHISIEMLLENATLYRQIGKNAMLRWGPFLYWTLLGVFHGLVFFFGVWFLFSNPALQDNGQAFGNWSYGTIVFTILVFTVTLKLALDTRHWTWINHFVIWGSLAFYVFFSFFWGGVIWPFLRQQRLYFVFANMLSSVSAWLVIIVLILLSLLPEILYVVLRKPRGPYARQVVL</sequence>
<feature type="binding site" evidence="15">
    <location>
        <position position="587"/>
    </location>
    <ligand>
        <name>ATP</name>
        <dbReference type="ChEBI" id="CHEBI:30616"/>
    </ligand>
</feature>
<feature type="transmembrane region" description="Helical" evidence="17">
    <location>
        <begin position="273"/>
        <end position="292"/>
    </location>
</feature>
<feature type="transmembrane region" description="Helical" evidence="17">
    <location>
        <begin position="219"/>
        <end position="242"/>
    </location>
</feature>
<evidence type="ECO:0000256" key="6">
    <source>
        <dbReference type="ARBA" id="ARBA00022723"/>
    </source>
</evidence>
<dbReference type="InterPro" id="IPR044492">
    <property type="entry name" value="P_typ_ATPase_HD_dom"/>
</dbReference>
<dbReference type="FunFam" id="2.70.150.10:FF:000009">
    <property type="entry name" value="Phospholipid-transporting ATPase"/>
    <property type="match status" value="1"/>
</dbReference>
<dbReference type="InterPro" id="IPR023298">
    <property type="entry name" value="ATPase_P-typ_TM_dom_sf"/>
</dbReference>
<evidence type="ECO:0000256" key="13">
    <source>
        <dbReference type="ARBA" id="ARBA00034036"/>
    </source>
</evidence>
<dbReference type="EC" id="7.6.2.1" evidence="17"/>
<feature type="binding site" evidence="15">
    <location>
        <position position="340"/>
    </location>
    <ligand>
        <name>ATP</name>
        <dbReference type="ChEBI" id="CHEBI:30616"/>
    </ligand>
</feature>
<feature type="binding site" evidence="16">
    <location>
        <position position="338"/>
    </location>
    <ligand>
        <name>Mg(2+)</name>
        <dbReference type="ChEBI" id="CHEBI:18420"/>
    </ligand>
</feature>
<dbReference type="InterPro" id="IPR018303">
    <property type="entry name" value="ATPase_P-typ_P_site"/>
</dbReference>
<evidence type="ECO:0000256" key="2">
    <source>
        <dbReference type="ARBA" id="ARBA00004141"/>
    </source>
</evidence>
<feature type="binding site" evidence="15">
    <location>
        <position position="683"/>
    </location>
    <ligand>
        <name>ATP</name>
        <dbReference type="ChEBI" id="CHEBI:30616"/>
    </ligand>
</feature>
<name>A0AAX7ULW3_ASTCA</name>
<keyword evidence="7 15" id="KW-0547">Nucleotide-binding</keyword>
<evidence type="ECO:0000256" key="4">
    <source>
        <dbReference type="ARBA" id="ARBA00008109"/>
    </source>
</evidence>
<evidence type="ECO:0000313" key="21">
    <source>
        <dbReference type="Ensembl" id="ENSACLP00000065941.1"/>
    </source>
</evidence>
<evidence type="ECO:0000256" key="7">
    <source>
        <dbReference type="ARBA" id="ARBA00022741"/>
    </source>
</evidence>
<feature type="transmembrane region" description="Helical" evidence="17">
    <location>
        <begin position="888"/>
        <end position="909"/>
    </location>
</feature>
<keyword evidence="22" id="KW-1185">Reference proteome</keyword>
<feature type="binding site" evidence="16">
    <location>
        <position position="684"/>
    </location>
    <ligand>
        <name>Mg(2+)</name>
        <dbReference type="ChEBI" id="CHEBI:18420"/>
    </ligand>
</feature>
<dbReference type="SFLD" id="SFLDG00002">
    <property type="entry name" value="C1.7:_P-type_atpase_like"/>
    <property type="match status" value="1"/>
</dbReference>
<dbReference type="InterPro" id="IPR032630">
    <property type="entry name" value="P_typ_ATPase_c"/>
</dbReference>
<dbReference type="NCBIfam" id="TIGR01494">
    <property type="entry name" value="ATPase_P-type"/>
    <property type="match status" value="4"/>
</dbReference>
<dbReference type="SUPFAM" id="SSF56784">
    <property type="entry name" value="HAD-like"/>
    <property type="match status" value="1"/>
</dbReference>
<dbReference type="NCBIfam" id="TIGR01652">
    <property type="entry name" value="ATPase-Plipid"/>
    <property type="match status" value="1"/>
</dbReference>
<dbReference type="Pfam" id="PF16212">
    <property type="entry name" value="PhoLip_ATPase_C"/>
    <property type="match status" value="1"/>
</dbReference>
<evidence type="ECO:0000313" key="22">
    <source>
        <dbReference type="Proteomes" id="UP000265100"/>
    </source>
</evidence>
<evidence type="ECO:0000256" key="11">
    <source>
        <dbReference type="ARBA" id="ARBA00022989"/>
    </source>
</evidence>
<dbReference type="GO" id="GO:0005783">
    <property type="term" value="C:endoplasmic reticulum"/>
    <property type="evidence" value="ECO:0007669"/>
    <property type="project" value="TreeGrafter"/>
</dbReference>
<dbReference type="InterPro" id="IPR036412">
    <property type="entry name" value="HAD-like_sf"/>
</dbReference>
<evidence type="ECO:0000256" key="3">
    <source>
        <dbReference type="ARBA" id="ARBA00004308"/>
    </source>
</evidence>
<evidence type="ECO:0000259" key="18">
    <source>
        <dbReference type="Pfam" id="PF00122"/>
    </source>
</evidence>
<keyword evidence="11 17" id="KW-1133">Transmembrane helix</keyword>
<feature type="binding site" evidence="16">
    <location>
        <position position="680"/>
    </location>
    <ligand>
        <name>Mg(2+)</name>
        <dbReference type="ChEBI" id="CHEBI:18420"/>
    </ligand>
</feature>
<evidence type="ECO:0000256" key="17">
    <source>
        <dbReference type="RuleBase" id="RU362033"/>
    </source>
</evidence>
<evidence type="ECO:0000256" key="12">
    <source>
        <dbReference type="ARBA" id="ARBA00023136"/>
    </source>
</evidence>
<feature type="transmembrane region" description="Helical" evidence="17">
    <location>
        <begin position="929"/>
        <end position="951"/>
    </location>
</feature>
<comment type="subcellular location">
    <subcellularLocation>
        <location evidence="3">Endomembrane system</location>
    </subcellularLocation>
    <subcellularLocation>
        <location evidence="2 17">Membrane</location>
        <topology evidence="2 17">Multi-pass membrane protein</topology>
    </subcellularLocation>
</comment>
<reference evidence="22" key="2">
    <citation type="submission" date="2023-03" db="EMBL/GenBank/DDBJ databases">
        <authorList>
            <consortium name="Wellcome Sanger Institute Data Sharing"/>
        </authorList>
    </citation>
    <scope>NUCLEOTIDE SEQUENCE [LARGE SCALE GENOMIC DNA]</scope>
</reference>
<dbReference type="GO" id="GO:0016887">
    <property type="term" value="F:ATP hydrolysis activity"/>
    <property type="evidence" value="ECO:0007669"/>
    <property type="project" value="InterPro"/>
</dbReference>
<evidence type="ECO:0000256" key="9">
    <source>
        <dbReference type="ARBA" id="ARBA00022842"/>
    </source>
</evidence>
<dbReference type="InterPro" id="IPR001757">
    <property type="entry name" value="P_typ_ATPase"/>
</dbReference>
<feature type="binding site" evidence="15">
    <location>
        <position position="662"/>
    </location>
    <ligand>
        <name>ATP</name>
        <dbReference type="ChEBI" id="CHEBI:30616"/>
    </ligand>
</feature>
<feature type="transmembrane region" description="Helical" evidence="17">
    <location>
        <begin position="770"/>
        <end position="790"/>
    </location>
</feature>
<keyword evidence="8 15" id="KW-0067">ATP-binding</keyword>
<accession>A0AAX7ULW3</accession>
<feature type="transmembrane region" description="Helical" evidence="17">
    <location>
        <begin position="820"/>
        <end position="842"/>
    </location>
</feature>
<protein>
    <recommendedName>
        <fullName evidence="17">Phospholipid-transporting ATPase</fullName>
        <ecNumber evidence="17">7.6.2.1</ecNumber>
    </recommendedName>
</protein>
<feature type="binding site" evidence="15">
    <location>
        <position position="588"/>
    </location>
    <ligand>
        <name>ATP</name>
        <dbReference type="ChEBI" id="CHEBI:30616"/>
    </ligand>
</feature>
<dbReference type="Gene3D" id="3.40.1110.10">
    <property type="entry name" value="Calcium-transporting ATPase, cytoplasmic domain N"/>
    <property type="match status" value="1"/>
</dbReference>
<dbReference type="SFLD" id="SFLDS00003">
    <property type="entry name" value="Haloacid_Dehalogenase"/>
    <property type="match status" value="1"/>
</dbReference>
<reference evidence="21" key="4">
    <citation type="submission" date="2025-09" db="UniProtKB">
        <authorList>
            <consortium name="Ensembl"/>
        </authorList>
    </citation>
    <scope>IDENTIFICATION</scope>
</reference>
<feature type="binding site" evidence="15">
    <location>
        <position position="489"/>
    </location>
    <ligand>
        <name>ATP</name>
        <dbReference type="ChEBI" id="CHEBI:30616"/>
    </ligand>
</feature>
<dbReference type="SUPFAM" id="SSF81665">
    <property type="entry name" value="Calcium ATPase, transmembrane domain M"/>
    <property type="match status" value="1"/>
</dbReference>
<dbReference type="InterPro" id="IPR032631">
    <property type="entry name" value="P-type_ATPase_N"/>
</dbReference>
<feature type="transmembrane region" description="Helical" evidence="17">
    <location>
        <begin position="857"/>
        <end position="876"/>
    </location>
</feature>
<keyword evidence="9 16" id="KW-0460">Magnesium</keyword>
<dbReference type="PRINTS" id="PR00119">
    <property type="entry name" value="CATATPASE"/>
</dbReference>
<comment type="cofactor">
    <cofactor evidence="1 16">
        <name>Mg(2+)</name>
        <dbReference type="ChEBI" id="CHEBI:18420"/>
    </cofactor>
</comment>
<dbReference type="GO" id="GO:0140326">
    <property type="term" value="F:ATPase-coupled intramembrane lipid transporter activity"/>
    <property type="evidence" value="ECO:0007669"/>
    <property type="project" value="UniProtKB-EC"/>
</dbReference>
<dbReference type="PANTHER" id="PTHR24092:SF38">
    <property type="entry name" value="PHOSPHOLIPID-TRANSPORTING ATPASE IG"/>
    <property type="match status" value="1"/>
</dbReference>
<feature type="binding site" evidence="15">
    <location>
        <position position="447"/>
    </location>
    <ligand>
        <name>ATP</name>
        <dbReference type="ChEBI" id="CHEBI:30616"/>
    </ligand>
</feature>
<reference evidence="21 22" key="1">
    <citation type="submission" date="2018-05" db="EMBL/GenBank/DDBJ databases">
        <authorList>
            <person name="Datahose"/>
        </authorList>
    </citation>
    <scope>NUCLEOTIDE SEQUENCE</scope>
</reference>
<comment type="similarity">
    <text evidence="4 17">Belongs to the cation transport ATPase (P-type) (TC 3.A.3) family. Type IV subfamily.</text>
</comment>
<evidence type="ECO:0000259" key="19">
    <source>
        <dbReference type="Pfam" id="PF16209"/>
    </source>
</evidence>
<evidence type="ECO:0000256" key="5">
    <source>
        <dbReference type="ARBA" id="ARBA00022692"/>
    </source>
</evidence>
<gene>
    <name evidence="21" type="primary">ATP11C</name>
</gene>
<dbReference type="Gene3D" id="2.70.150.10">
    <property type="entry name" value="Calcium-transporting ATPase, cytoplasmic transduction domain A"/>
    <property type="match status" value="1"/>
</dbReference>
<dbReference type="SUPFAM" id="SSF81660">
    <property type="entry name" value="Metal cation-transporting ATPase, ATP-binding domain N"/>
    <property type="match status" value="1"/>
</dbReference>
<feature type="binding site" evidence="15">
    <location>
        <position position="338"/>
    </location>
    <ligand>
        <name>ATP</name>
        <dbReference type="ChEBI" id="CHEBI:30616"/>
    </ligand>
</feature>
<organism evidence="21 22">
    <name type="scientific">Astatotilapia calliptera</name>
    <name type="common">Eastern happy</name>
    <name type="synonym">Chromis callipterus</name>
    <dbReference type="NCBI Taxonomy" id="8154"/>
    <lineage>
        <taxon>Eukaryota</taxon>
        <taxon>Metazoa</taxon>
        <taxon>Chordata</taxon>
        <taxon>Craniata</taxon>
        <taxon>Vertebrata</taxon>
        <taxon>Euteleostomi</taxon>
        <taxon>Actinopterygii</taxon>
        <taxon>Neopterygii</taxon>
        <taxon>Teleostei</taxon>
        <taxon>Neoteleostei</taxon>
        <taxon>Acanthomorphata</taxon>
        <taxon>Ovalentaria</taxon>
        <taxon>Cichlomorphae</taxon>
        <taxon>Cichliformes</taxon>
        <taxon>Cichlidae</taxon>
        <taxon>African cichlids</taxon>
        <taxon>Pseudocrenilabrinae</taxon>
        <taxon>Haplochromini</taxon>
        <taxon>Astatotilapia</taxon>
    </lineage>
</organism>
<feature type="binding site" evidence="15">
    <location>
        <position position="684"/>
    </location>
    <ligand>
        <name>ATP</name>
        <dbReference type="ChEBI" id="CHEBI:30616"/>
    </ligand>
</feature>
<dbReference type="SFLD" id="SFLDF00027">
    <property type="entry name" value="p-type_atpase"/>
    <property type="match status" value="1"/>
</dbReference>
<feature type="binding site" evidence="15">
    <location>
        <position position="512"/>
    </location>
    <ligand>
        <name>ATP</name>
        <dbReference type="ChEBI" id="CHEBI:30616"/>
    </ligand>
</feature>
<dbReference type="Ensembl" id="ENSACLT00000058083.1">
    <property type="protein sequence ID" value="ENSACLP00000065941.1"/>
    <property type="gene ID" value="ENSACLG00000019753.2"/>
</dbReference>
<dbReference type="Pfam" id="PF16209">
    <property type="entry name" value="PhoLip_ATPase_N"/>
    <property type="match status" value="1"/>
</dbReference>
<dbReference type="Gene3D" id="3.40.50.1000">
    <property type="entry name" value="HAD superfamily/HAD-like"/>
    <property type="match status" value="1"/>
</dbReference>
<dbReference type="InterPro" id="IPR059000">
    <property type="entry name" value="ATPase_P-type_domA"/>
</dbReference>
<dbReference type="GO" id="GO:0055037">
    <property type="term" value="C:recycling endosome"/>
    <property type="evidence" value="ECO:0007669"/>
    <property type="project" value="TreeGrafter"/>
</dbReference>
<dbReference type="PANTHER" id="PTHR24092">
    <property type="entry name" value="PROBABLE PHOSPHOLIPID-TRANSPORTING ATPASE"/>
    <property type="match status" value="1"/>
</dbReference>
<reference evidence="21" key="3">
    <citation type="submission" date="2025-08" db="UniProtKB">
        <authorList>
            <consortium name="Ensembl"/>
        </authorList>
    </citation>
    <scope>IDENTIFICATION</scope>
</reference>
<dbReference type="GO" id="GO:0005886">
    <property type="term" value="C:plasma membrane"/>
    <property type="evidence" value="ECO:0007669"/>
    <property type="project" value="TreeGrafter"/>
</dbReference>
<dbReference type="SUPFAM" id="SSF81653">
    <property type="entry name" value="Calcium ATPase, transduction domain A"/>
    <property type="match status" value="1"/>
</dbReference>
<feature type="domain" description="P-type ATPase A" evidence="18">
    <location>
        <begin position="72"/>
        <end position="199"/>
    </location>
</feature>
<dbReference type="Proteomes" id="UP000265100">
    <property type="component" value="Chromosome 2"/>
</dbReference>
<dbReference type="PROSITE" id="PS00154">
    <property type="entry name" value="ATPASE_E1_E2"/>
    <property type="match status" value="1"/>
</dbReference>
<feature type="transmembrane region" description="Helical" evidence="17">
    <location>
        <begin position="15"/>
        <end position="33"/>
    </location>
</feature>
<keyword evidence="12 17" id="KW-0472">Membrane</keyword>
<dbReference type="InterPro" id="IPR023214">
    <property type="entry name" value="HAD_sf"/>
</dbReference>
<keyword evidence="10 17" id="KW-1278">Translocase</keyword>
<dbReference type="InterPro" id="IPR008250">
    <property type="entry name" value="ATPase_P-typ_transduc_dom_A_sf"/>
</dbReference>
<dbReference type="Pfam" id="PF00122">
    <property type="entry name" value="E1-E2_ATPase"/>
    <property type="match status" value="1"/>
</dbReference>
<feature type="domain" description="P-type ATPase N-terminal" evidence="19">
    <location>
        <begin position="1"/>
        <end position="42"/>
    </location>
</feature>
<feature type="binding site" evidence="15">
    <location>
        <position position="656"/>
    </location>
    <ligand>
        <name>ATP</name>
        <dbReference type="ChEBI" id="CHEBI:30616"/>
    </ligand>
</feature>
<dbReference type="AlphaFoldDB" id="A0AAX7ULW3"/>
<dbReference type="GeneTree" id="ENSGT00940000158878"/>
<dbReference type="GO" id="GO:0000287">
    <property type="term" value="F:magnesium ion binding"/>
    <property type="evidence" value="ECO:0007669"/>
    <property type="project" value="UniProtKB-UniRule"/>
</dbReference>
<dbReference type="InterPro" id="IPR006539">
    <property type="entry name" value="P-type_ATPase_IV"/>
</dbReference>
<keyword evidence="5 17" id="KW-0812">Transmembrane</keyword>
<evidence type="ECO:0000256" key="1">
    <source>
        <dbReference type="ARBA" id="ARBA00001946"/>
    </source>
</evidence>
<feature type="active site" description="4-aspartylphosphate intermediate" evidence="14">
    <location>
        <position position="338"/>
    </location>
</feature>
<feature type="binding site" evidence="15">
    <location>
        <position position="586"/>
    </location>
    <ligand>
        <name>ATP</name>
        <dbReference type="ChEBI" id="CHEBI:30616"/>
    </ligand>
</feature>
<proteinExistence type="inferred from homology"/>
<feature type="domain" description="P-type ATPase C-terminal" evidence="20">
    <location>
        <begin position="706"/>
        <end position="953"/>
    </location>
</feature>
<comment type="catalytic activity">
    <reaction evidence="13 17">
        <text>ATP + H2O + phospholipidSide 1 = ADP + phosphate + phospholipidSide 2.</text>
        <dbReference type="EC" id="7.6.2.1"/>
    </reaction>
</comment>
<dbReference type="GO" id="GO:0005524">
    <property type="term" value="F:ATP binding"/>
    <property type="evidence" value="ECO:0007669"/>
    <property type="project" value="UniProtKB-UniRule"/>
</dbReference>
<evidence type="ECO:0000256" key="14">
    <source>
        <dbReference type="PIRSR" id="PIRSR606539-1"/>
    </source>
</evidence>
<feature type="binding site" evidence="16">
    <location>
        <position position="340"/>
    </location>
    <ligand>
        <name>Mg(2+)</name>
        <dbReference type="ChEBI" id="CHEBI:18420"/>
    </ligand>
</feature>
<dbReference type="InterPro" id="IPR023299">
    <property type="entry name" value="ATPase_P-typ_cyto_dom_N"/>
</dbReference>